<sequence>MKTTLVLSALCTAVLAFDLAHMGFENVPGVGGSNMLRPRGTDWSKWKKTCVNNNDECKGNCAMVPCVGEFNAGEIQNVRPFCECQFAGKTVVDACRRGDFPRGQSWCVFKEDCNPISDPDIKNNGNG</sequence>
<gene>
    <name evidence="2" type="ORF">ZT1E4_G8149</name>
</gene>
<dbReference type="Proteomes" id="UP000245764">
    <property type="component" value="Chromosome 7"/>
</dbReference>
<dbReference type="AlphaFoldDB" id="A0A2H1GQL8"/>
<feature type="chain" id="PRO_5013890610" evidence="1">
    <location>
        <begin position="17"/>
        <end position="127"/>
    </location>
</feature>
<reference evidence="3" key="1">
    <citation type="submission" date="2017-05" db="EMBL/GenBank/DDBJ databases">
        <authorList>
            <person name="Song R."/>
            <person name="Chenine A.L."/>
            <person name="Ruprecht R.M."/>
        </authorList>
    </citation>
    <scope>NUCLEOTIDE SEQUENCE [LARGE SCALE GENOMIC DNA]</scope>
</reference>
<name>A0A2H1GQL8_ZYMTR</name>
<evidence type="ECO:0000313" key="3">
    <source>
        <dbReference type="Proteomes" id="UP000245764"/>
    </source>
</evidence>
<accession>A0A2H1GQL8</accession>
<evidence type="ECO:0000313" key="2">
    <source>
        <dbReference type="EMBL" id="SMR55801.1"/>
    </source>
</evidence>
<protein>
    <submittedName>
        <fullName evidence="2">Uncharacterized protein</fullName>
    </submittedName>
</protein>
<proteinExistence type="predicted"/>
<keyword evidence="1" id="KW-0732">Signal</keyword>
<evidence type="ECO:0000256" key="1">
    <source>
        <dbReference type="SAM" id="SignalP"/>
    </source>
</evidence>
<organism evidence="2 3">
    <name type="scientific">Zymoseptoria tritici ST99CH_1E4</name>
    <dbReference type="NCBI Taxonomy" id="1276532"/>
    <lineage>
        <taxon>Eukaryota</taxon>
        <taxon>Fungi</taxon>
        <taxon>Dikarya</taxon>
        <taxon>Ascomycota</taxon>
        <taxon>Pezizomycotina</taxon>
        <taxon>Dothideomycetes</taxon>
        <taxon>Dothideomycetidae</taxon>
        <taxon>Mycosphaerellales</taxon>
        <taxon>Mycosphaerellaceae</taxon>
        <taxon>Zymoseptoria</taxon>
    </lineage>
</organism>
<dbReference type="EMBL" id="LT854259">
    <property type="protein sequence ID" value="SMR55801.1"/>
    <property type="molecule type" value="Genomic_DNA"/>
</dbReference>
<feature type="signal peptide" evidence="1">
    <location>
        <begin position="1"/>
        <end position="16"/>
    </location>
</feature>